<dbReference type="InterPro" id="IPR002557">
    <property type="entry name" value="Chitin-bd_dom"/>
</dbReference>
<dbReference type="InterPro" id="IPR036508">
    <property type="entry name" value="Chitin-bd_dom_sf"/>
</dbReference>
<name>A0A1B1MQP6_NPVLD</name>
<dbReference type="SUPFAM" id="SSF57625">
    <property type="entry name" value="Invertebrate chitin-binding proteins"/>
    <property type="match status" value="1"/>
</dbReference>
<dbReference type="PROSITE" id="PS50940">
    <property type="entry name" value="CHIT_BIND_II"/>
    <property type="match status" value="1"/>
</dbReference>
<organismHost>
    <name type="scientific">Lepidoptera</name>
    <name type="common">moths &amp; butterflies</name>
    <dbReference type="NCBI Taxonomy" id="7088"/>
</organismHost>
<dbReference type="GO" id="GO:0005576">
    <property type="term" value="C:extracellular region"/>
    <property type="evidence" value="ECO:0007669"/>
    <property type="project" value="InterPro"/>
</dbReference>
<accession>A0A1B1MQP6</accession>
<feature type="domain" description="Chitin-binding type-2" evidence="1">
    <location>
        <begin position="29"/>
        <end position="84"/>
    </location>
</feature>
<organism evidence="2">
    <name type="scientific">Lymantria dispar multicapsid nuclear polyhedrosis virus</name>
    <name type="common">LdMNPV</name>
    <dbReference type="NCBI Taxonomy" id="10449"/>
    <lineage>
        <taxon>Viruses</taxon>
        <taxon>Viruses incertae sedis</taxon>
        <taxon>Naldaviricetes</taxon>
        <taxon>Lefavirales</taxon>
        <taxon>Baculoviridae</taxon>
        <taxon>Alphabaculovirus</taxon>
        <taxon>Alphabaculovirus lydisparis</taxon>
    </lineage>
</organism>
<dbReference type="EMBL" id="KU377538">
    <property type="protein sequence ID" value="ANS70902.1"/>
    <property type="molecule type" value="Genomic_DNA"/>
</dbReference>
<sequence length="92" mass="10668">MWLLLALFIVVKLLVFHKMQKLHMNMHVKQVCPNGYHGLVGDPFDCNAYYMCPQTLQFFCPQATQFDLEKQGCVPNAAFDGCFDRKIRNLLI</sequence>
<protein>
    <submittedName>
        <fullName evidence="2">Chitin binding protein</fullName>
    </submittedName>
</protein>
<dbReference type="SMART" id="SM00494">
    <property type="entry name" value="ChtBD2"/>
    <property type="match status" value="1"/>
</dbReference>
<reference evidence="2" key="1">
    <citation type="journal article" date="2016" name="J. Invertebr. Pathol.">
        <title>An alphabaculovirus isolated from dead Lymantria dispar larvae shows high genetic similarity to baculovirus previously isolated from Lymantria monacha - An example of adaptation to a new host.</title>
        <authorList>
            <person name="Rabalski L."/>
            <person name="Krejmer-Rabalska M."/>
            <person name="Skrzecz I."/>
            <person name="Wasag B."/>
            <person name="Szewczyk B."/>
        </authorList>
    </citation>
    <scope>NUCLEOTIDE SEQUENCE</scope>
    <source>
        <strain evidence="2">BNP</strain>
    </source>
</reference>
<proteinExistence type="predicted"/>
<dbReference type="Pfam" id="PF01607">
    <property type="entry name" value="CBM_14"/>
    <property type="match status" value="1"/>
</dbReference>
<dbReference type="GO" id="GO:0008061">
    <property type="term" value="F:chitin binding"/>
    <property type="evidence" value="ECO:0007669"/>
    <property type="project" value="InterPro"/>
</dbReference>
<evidence type="ECO:0000313" key="2">
    <source>
        <dbReference type="EMBL" id="ANS70902.1"/>
    </source>
</evidence>
<evidence type="ECO:0000259" key="1">
    <source>
        <dbReference type="PROSITE" id="PS50940"/>
    </source>
</evidence>